<evidence type="ECO:0000313" key="3">
    <source>
        <dbReference type="Proteomes" id="UP000784294"/>
    </source>
</evidence>
<dbReference type="EMBL" id="CAAALY010053264">
    <property type="protein sequence ID" value="VEL21822.1"/>
    <property type="molecule type" value="Genomic_DNA"/>
</dbReference>
<dbReference type="Proteomes" id="UP000784294">
    <property type="component" value="Unassembled WGS sequence"/>
</dbReference>
<feature type="compositionally biased region" description="Polar residues" evidence="1">
    <location>
        <begin position="1"/>
        <end position="12"/>
    </location>
</feature>
<evidence type="ECO:0000256" key="1">
    <source>
        <dbReference type="SAM" id="MobiDB-lite"/>
    </source>
</evidence>
<comment type="caution">
    <text evidence="2">The sequence shown here is derived from an EMBL/GenBank/DDBJ whole genome shotgun (WGS) entry which is preliminary data.</text>
</comment>
<name>A0A448WWB0_9PLAT</name>
<keyword evidence="3" id="KW-1185">Reference proteome</keyword>
<evidence type="ECO:0000313" key="2">
    <source>
        <dbReference type="EMBL" id="VEL21822.1"/>
    </source>
</evidence>
<proteinExistence type="predicted"/>
<feature type="region of interest" description="Disordered" evidence="1">
    <location>
        <begin position="1"/>
        <end position="52"/>
    </location>
</feature>
<accession>A0A448WWB0</accession>
<sequence length="52" mass="5433">MRQSPTTATASPTWRRLATTSTSTSRPGDTVRQPARATSPTPSLVCSAASEV</sequence>
<gene>
    <name evidence="2" type="ORF">PXEA_LOCUS15262</name>
</gene>
<reference evidence="2" key="1">
    <citation type="submission" date="2018-11" db="EMBL/GenBank/DDBJ databases">
        <authorList>
            <consortium name="Pathogen Informatics"/>
        </authorList>
    </citation>
    <scope>NUCLEOTIDE SEQUENCE</scope>
</reference>
<protein>
    <submittedName>
        <fullName evidence="2">Uncharacterized protein</fullName>
    </submittedName>
</protein>
<dbReference type="AlphaFoldDB" id="A0A448WWB0"/>
<organism evidence="2 3">
    <name type="scientific">Protopolystoma xenopodis</name>
    <dbReference type="NCBI Taxonomy" id="117903"/>
    <lineage>
        <taxon>Eukaryota</taxon>
        <taxon>Metazoa</taxon>
        <taxon>Spiralia</taxon>
        <taxon>Lophotrochozoa</taxon>
        <taxon>Platyhelminthes</taxon>
        <taxon>Monogenea</taxon>
        <taxon>Polyopisthocotylea</taxon>
        <taxon>Polystomatidea</taxon>
        <taxon>Polystomatidae</taxon>
        <taxon>Protopolystoma</taxon>
    </lineage>
</organism>